<evidence type="ECO:0000256" key="6">
    <source>
        <dbReference type="ARBA" id="ARBA00026073"/>
    </source>
</evidence>
<dbReference type="CDD" id="cd07431">
    <property type="entry name" value="PHP_PolIIIA"/>
    <property type="match status" value="1"/>
</dbReference>
<dbReference type="NCBIfam" id="TIGR00594">
    <property type="entry name" value="polc"/>
    <property type="match status" value="1"/>
</dbReference>
<evidence type="ECO:0000256" key="4">
    <source>
        <dbReference type="ARBA" id="ARBA00022705"/>
    </source>
</evidence>
<evidence type="ECO:0000256" key="3">
    <source>
        <dbReference type="ARBA" id="ARBA00022695"/>
    </source>
</evidence>
<keyword evidence="4" id="KW-0235">DNA replication</keyword>
<keyword evidence="2" id="KW-0808">Transferase</keyword>
<dbReference type="Proteomes" id="UP000198833">
    <property type="component" value="Unassembled WGS sequence"/>
</dbReference>
<evidence type="ECO:0000256" key="1">
    <source>
        <dbReference type="ARBA" id="ARBA00012417"/>
    </source>
</evidence>
<dbReference type="InterPro" id="IPR016195">
    <property type="entry name" value="Pol/histidinol_Pase-like"/>
</dbReference>
<evidence type="ECO:0000313" key="10">
    <source>
        <dbReference type="Proteomes" id="UP000198833"/>
    </source>
</evidence>
<accession>A0A1H8ZMS4</accession>
<dbReference type="AlphaFoldDB" id="A0A1H8ZMS4"/>
<dbReference type="InterPro" id="IPR040982">
    <property type="entry name" value="DNA_pol3_finger"/>
</dbReference>
<dbReference type="InterPro" id="IPR011708">
    <property type="entry name" value="DNA_pol3_alpha_NTPase_dom"/>
</dbReference>
<reference evidence="9 10" key="1">
    <citation type="submission" date="2016-10" db="EMBL/GenBank/DDBJ databases">
        <authorList>
            <person name="de Groot N.N."/>
        </authorList>
    </citation>
    <scope>NUCLEOTIDE SEQUENCE [LARGE SCALE GENOMIC DNA]</scope>
    <source>
        <strain evidence="9 10">DSM 15695</strain>
    </source>
</reference>
<evidence type="ECO:0000256" key="2">
    <source>
        <dbReference type="ARBA" id="ARBA00022679"/>
    </source>
</evidence>
<dbReference type="Pfam" id="PF07733">
    <property type="entry name" value="DNA_pol3_alpha"/>
    <property type="match status" value="1"/>
</dbReference>
<gene>
    <name evidence="9" type="ORF">SAMN04488558_101283</name>
</gene>
<dbReference type="PANTHER" id="PTHR32294">
    <property type="entry name" value="DNA POLYMERASE III SUBUNIT ALPHA"/>
    <property type="match status" value="1"/>
</dbReference>
<keyword evidence="5" id="KW-0239">DNA-directed DNA polymerase</keyword>
<dbReference type="GO" id="GO:0008408">
    <property type="term" value="F:3'-5' exonuclease activity"/>
    <property type="evidence" value="ECO:0007669"/>
    <property type="project" value="InterPro"/>
</dbReference>
<proteinExistence type="predicted"/>
<dbReference type="Pfam" id="PF02811">
    <property type="entry name" value="PHP"/>
    <property type="match status" value="1"/>
</dbReference>
<keyword evidence="10" id="KW-1185">Reference proteome</keyword>
<dbReference type="InterPro" id="IPR004805">
    <property type="entry name" value="DnaE2/DnaE/PolC"/>
</dbReference>
<dbReference type="Pfam" id="PF14579">
    <property type="entry name" value="HHH_6"/>
    <property type="match status" value="1"/>
</dbReference>
<dbReference type="CDD" id="cd04485">
    <property type="entry name" value="DnaE_OBF"/>
    <property type="match status" value="1"/>
</dbReference>
<dbReference type="EMBL" id="FOEN01000001">
    <property type="protein sequence ID" value="SEP65722.1"/>
    <property type="molecule type" value="Genomic_DNA"/>
</dbReference>
<dbReference type="Pfam" id="PF17657">
    <property type="entry name" value="DNA_pol3_finger"/>
    <property type="match status" value="1"/>
</dbReference>
<comment type="catalytic activity">
    <reaction evidence="7">
        <text>DNA(n) + a 2'-deoxyribonucleoside 5'-triphosphate = DNA(n+1) + diphosphate</text>
        <dbReference type="Rhea" id="RHEA:22508"/>
        <dbReference type="Rhea" id="RHEA-COMP:17339"/>
        <dbReference type="Rhea" id="RHEA-COMP:17340"/>
        <dbReference type="ChEBI" id="CHEBI:33019"/>
        <dbReference type="ChEBI" id="CHEBI:61560"/>
        <dbReference type="ChEBI" id="CHEBI:173112"/>
        <dbReference type="EC" id="2.7.7.7"/>
    </reaction>
</comment>
<evidence type="ECO:0000256" key="7">
    <source>
        <dbReference type="ARBA" id="ARBA00049244"/>
    </source>
</evidence>
<comment type="subunit">
    <text evidence="6">DNA polymerase III contains a core (composed of alpha, epsilon and theta chains) that associates with a tau subunit. This core dimerizes to form the POLIII' complex. PolIII' associates with the gamma complex (composed of gamma, delta, delta', psi and chi chains) and with the beta chain to form the complete DNA polymerase III complex.</text>
</comment>
<dbReference type="PANTHER" id="PTHR32294:SF0">
    <property type="entry name" value="DNA POLYMERASE III SUBUNIT ALPHA"/>
    <property type="match status" value="1"/>
</dbReference>
<dbReference type="Gene3D" id="1.10.150.870">
    <property type="match status" value="1"/>
</dbReference>
<evidence type="ECO:0000259" key="8">
    <source>
        <dbReference type="SMART" id="SM00481"/>
    </source>
</evidence>
<dbReference type="Gene3D" id="1.10.10.1600">
    <property type="entry name" value="Bacterial DNA polymerase III alpha subunit, thumb domain"/>
    <property type="match status" value="1"/>
</dbReference>
<dbReference type="InterPro" id="IPR003141">
    <property type="entry name" value="Pol/His_phosphatase_N"/>
</dbReference>
<feature type="domain" description="Polymerase/histidinol phosphatase N-terminal" evidence="8">
    <location>
        <begin position="1"/>
        <end position="68"/>
    </location>
</feature>
<dbReference type="EC" id="2.7.7.7" evidence="1"/>
<dbReference type="InterPro" id="IPR029460">
    <property type="entry name" value="DNAPol_HHH"/>
</dbReference>
<dbReference type="GO" id="GO:0006260">
    <property type="term" value="P:DNA replication"/>
    <property type="evidence" value="ECO:0007669"/>
    <property type="project" value="UniProtKB-KW"/>
</dbReference>
<sequence length="1112" mass="128040">MLLNVQTVYSLLQSTLTIEDYVDQAQQLNYQAIGIADENVLHGCYQFYQLAQAHSLKPLIGMKLTLAGLIDTMHTYSFLLYAKNYQGYLDLIILSKHLNQEPIDSNSIYQLLEQFSADLVMIHLGKESELIQALIQTDQNYCQKIFNAWQQIMGQNMYLSLSVRPYNNIEAQHIIDFAQTTGLKIVIGQKVHSLKAEDASSLTILQAIDQGTSLNSADLPYEGPHYLYPAEELEQLYQQMGYSAILQNTQTLINQLNVQLPDKQNYLPKFPHPQHESAAELLTELTFHALKEKGLDQKEDYVERLEYELQVIDRMGFSDYFLIVGDFIEYCRRVKIRVGPGRGSSAGSLVAYLLQITLVDPIEYDLLFERFLNPERHSMPDIDIDIPDIQRQRVIHYVQDKYGADCVAQVITFGTFGAKLSIRDTLRVLNYDQDTLRTWSKLIPSDQNQPMTLTRAYQESHRFRNFVEESTHHQQIFKIAQTIEGLPRNTSTHAAAIVIHDQALETILPVFAKSHQILQTQYTMYDVEAIGLLKMDFLGLRNLTLLDDILNTVQVNYHNNLDINQIPLSDPATLKIFQNADTSGVFQFESSGIRRVLQKVHPESFEDIVAVIALYRPGPMKQIDHFVARKQGKAPITYLHPKLEPILSKTYGIIVYQEQVMQMVRVMAGYSLGEADILRRAMSKKDKNLMDLEENHFIKGAKAQGFTEKEAQEVFSYILAFANYGFNRSHAVVYSLLAYQLAYLKCHYPIEFYACLLRSGNDTNYLSYIQEAKLRLGRIQAPDINQSLTDTVAGQKQLLLGLNNIKGLRQDFIADILSDRSSLGPYRSFEDFLRRLSSKYLKVDYLEPLILTGAFDQLGYNRATLYNNLSKFIQVIEFTGNNLSLFKEMEPTIDPYPEFSKQERQEYERTYLGFTLDPHPLSQYEQWMRANSQYTSVAEIGQKDLGQLIESIVVIQEMKVIRTKRNELMAFAQVGNDIQSYAMVIFPDKYKQYGDELKEGQLIHFRARLELDRRQERQLVLDQVVPLPNLKQTQDQQVFCFIKINDVNQDQVLMDEIKSFIQAHKGPHPVILVDQKRRTYQLTDKFQIDINTQVIDAFKHQFPQLEIASKSL</sequence>
<name>A0A1H8ZMS4_9LACT</name>
<dbReference type="RefSeq" id="WP_092570023.1">
    <property type="nucleotide sequence ID" value="NZ_FOEN01000001.1"/>
</dbReference>
<dbReference type="GO" id="GO:0003887">
    <property type="term" value="F:DNA-directed DNA polymerase activity"/>
    <property type="evidence" value="ECO:0007669"/>
    <property type="project" value="UniProtKB-KW"/>
</dbReference>
<dbReference type="OrthoDB" id="9803237at2"/>
<evidence type="ECO:0000313" key="9">
    <source>
        <dbReference type="EMBL" id="SEP65722.1"/>
    </source>
</evidence>
<dbReference type="STRING" id="89093.SAMN04488558_101283"/>
<dbReference type="InterPro" id="IPR004013">
    <property type="entry name" value="PHP_dom"/>
</dbReference>
<keyword evidence="3" id="KW-0548">Nucleotidyltransferase</keyword>
<evidence type="ECO:0000256" key="5">
    <source>
        <dbReference type="ARBA" id="ARBA00022932"/>
    </source>
</evidence>
<dbReference type="InterPro" id="IPR041931">
    <property type="entry name" value="DNA_pol3_alpha_thumb_dom"/>
</dbReference>
<dbReference type="Gene3D" id="3.20.20.140">
    <property type="entry name" value="Metal-dependent hydrolases"/>
    <property type="match status" value="1"/>
</dbReference>
<dbReference type="SUPFAM" id="SSF89550">
    <property type="entry name" value="PHP domain-like"/>
    <property type="match status" value="1"/>
</dbReference>
<protein>
    <recommendedName>
        <fullName evidence="1">DNA-directed DNA polymerase</fullName>
        <ecNumber evidence="1">2.7.7.7</ecNumber>
    </recommendedName>
</protein>
<organism evidence="9 10">
    <name type="scientific">Ignavigranum ruoffiae</name>
    <dbReference type="NCBI Taxonomy" id="89093"/>
    <lineage>
        <taxon>Bacteria</taxon>
        <taxon>Bacillati</taxon>
        <taxon>Bacillota</taxon>
        <taxon>Bacilli</taxon>
        <taxon>Lactobacillales</taxon>
        <taxon>Aerococcaceae</taxon>
        <taxon>Ignavigranum</taxon>
    </lineage>
</organism>
<dbReference type="SMART" id="SM00481">
    <property type="entry name" value="POLIIIAc"/>
    <property type="match status" value="1"/>
</dbReference>